<name>A0A6M3JNZ2_9ZZZZ</name>
<protein>
    <submittedName>
        <fullName evidence="2">Uncharacterized protein</fullName>
    </submittedName>
</protein>
<gene>
    <name evidence="2" type="ORF">MM415A03140_0001</name>
</gene>
<organism evidence="2">
    <name type="scientific">viral metagenome</name>
    <dbReference type="NCBI Taxonomy" id="1070528"/>
    <lineage>
        <taxon>unclassified sequences</taxon>
        <taxon>metagenomes</taxon>
        <taxon>organismal metagenomes</taxon>
    </lineage>
</organism>
<evidence type="ECO:0000313" key="2">
    <source>
        <dbReference type="EMBL" id="QJA71560.1"/>
    </source>
</evidence>
<feature type="coiled-coil region" evidence="1">
    <location>
        <begin position="490"/>
        <end position="524"/>
    </location>
</feature>
<evidence type="ECO:0000256" key="1">
    <source>
        <dbReference type="SAM" id="Coils"/>
    </source>
</evidence>
<proteinExistence type="predicted"/>
<accession>A0A6M3JNZ2</accession>
<dbReference type="EMBL" id="MT141882">
    <property type="protein sequence ID" value="QJA71560.1"/>
    <property type="molecule type" value="Genomic_DNA"/>
</dbReference>
<sequence length="604" mass="69125">MQNRVKLFFEEMSVKSDYEILDYGKNKNEMEEIAKKRGLKIPSKDIAMFKCKYAMVNQTNLNGCVLPKEEVEKSLETLNLKAIDKDHLRQSAVGMWLDSKLVGDDIVAYGGFWKSNFPEEYEEIKNRMKEGKMKISFEAWGDREFNKDGSYNLKNIEFAGGALLFDTEPAFPNAEVMTFSNRTLEFAKVIEDTKLIKGCGDIASPAVSLKLIKKITEETYSTVEIPNDKGYDVEFKRHTKKISYFSDGSESVEESDSISTDRYTSAQIEDIINEEIDVFFSSIIEGEDLVDETMSIEKMEVLMNDMSDEVAKKKMMVKIDELKKKKEQCKKLDYKERQSLSDNDFAIVANVENKKTGKPRKIRMFPIKDPVNIANALVRLPQAIETLKKLDISIDTVKNKILKKARELNMTDLLKSHEEEANTLMDELLKKYSKASIEEMAKFLDVELETIKASIVTKDQELAAKVQEITTKDTELATLKTEKETILKTIEESKLIVENSKIELEKVKAELAVFQAERDKKLNEEKAVFIKSRKDEIGEYAKDMSDEDILNELKFENAKLKKERDEAVKKASEHKGLDAGAVIITEDSTTKTRKVVQEKAWQTK</sequence>
<keyword evidence="1" id="KW-0175">Coiled coil</keyword>
<dbReference type="AlphaFoldDB" id="A0A6M3JNZ2"/>
<reference evidence="2" key="1">
    <citation type="submission" date="2020-03" db="EMBL/GenBank/DDBJ databases">
        <title>The deep terrestrial virosphere.</title>
        <authorList>
            <person name="Holmfeldt K."/>
            <person name="Nilsson E."/>
            <person name="Simone D."/>
            <person name="Lopez-Fernandez M."/>
            <person name="Wu X."/>
            <person name="de Brujin I."/>
            <person name="Lundin D."/>
            <person name="Andersson A."/>
            <person name="Bertilsson S."/>
            <person name="Dopson M."/>
        </authorList>
    </citation>
    <scope>NUCLEOTIDE SEQUENCE</scope>
    <source>
        <strain evidence="2">MM415A03140</strain>
    </source>
</reference>